<feature type="binding site" evidence="10">
    <location>
        <position position="17"/>
    </location>
    <ligand>
        <name>Mg(2+)</name>
        <dbReference type="ChEBI" id="CHEBI:18420"/>
        <label>1</label>
    </ligand>
</feature>
<dbReference type="GO" id="GO:0003676">
    <property type="term" value="F:nucleic acid binding"/>
    <property type="evidence" value="ECO:0007669"/>
    <property type="project" value="InterPro"/>
</dbReference>
<dbReference type="GO" id="GO:0000287">
    <property type="term" value="F:magnesium ion binding"/>
    <property type="evidence" value="ECO:0007669"/>
    <property type="project" value="UniProtKB-UniRule"/>
</dbReference>
<dbReference type="InterPro" id="IPR050092">
    <property type="entry name" value="RNase_H"/>
</dbReference>
<evidence type="ECO:0000256" key="11">
    <source>
        <dbReference type="SAM" id="MobiDB-lite"/>
    </source>
</evidence>
<dbReference type="EC" id="3.1.26.4" evidence="4 10"/>
<dbReference type="PROSITE" id="PS50879">
    <property type="entry name" value="RNASE_H_1"/>
    <property type="match status" value="1"/>
</dbReference>
<evidence type="ECO:0000313" key="13">
    <source>
        <dbReference type="EMBL" id="CAA9269307.1"/>
    </source>
</evidence>
<gene>
    <name evidence="10" type="primary">rnhA</name>
    <name evidence="13" type="ORF">AVDCRST_MAG10-3142</name>
</gene>
<dbReference type="Pfam" id="PF00075">
    <property type="entry name" value="RNase_H"/>
    <property type="match status" value="1"/>
</dbReference>
<evidence type="ECO:0000256" key="2">
    <source>
        <dbReference type="ARBA" id="ARBA00005300"/>
    </source>
</evidence>
<comment type="subunit">
    <text evidence="3 10">Monomer.</text>
</comment>
<dbReference type="InterPro" id="IPR036397">
    <property type="entry name" value="RNaseH_sf"/>
</dbReference>
<dbReference type="GO" id="GO:0043137">
    <property type="term" value="P:DNA replication, removal of RNA primer"/>
    <property type="evidence" value="ECO:0007669"/>
    <property type="project" value="TreeGrafter"/>
</dbReference>
<keyword evidence="5 10" id="KW-0540">Nuclease</keyword>
<dbReference type="Gene3D" id="3.30.420.10">
    <property type="entry name" value="Ribonuclease H-like superfamily/Ribonuclease H"/>
    <property type="match status" value="1"/>
</dbReference>
<keyword evidence="9 10" id="KW-0460">Magnesium</keyword>
<evidence type="ECO:0000256" key="8">
    <source>
        <dbReference type="ARBA" id="ARBA00022801"/>
    </source>
</evidence>
<keyword evidence="7 10" id="KW-0255">Endonuclease</keyword>
<keyword evidence="6 10" id="KW-0479">Metal-binding</keyword>
<feature type="binding site" evidence="10">
    <location>
        <position position="139"/>
    </location>
    <ligand>
        <name>Mg(2+)</name>
        <dbReference type="ChEBI" id="CHEBI:18420"/>
        <label>2</label>
    </ligand>
</feature>
<feature type="domain" description="RNase H type-1" evidence="12">
    <location>
        <begin position="8"/>
        <end position="147"/>
    </location>
</feature>
<evidence type="ECO:0000256" key="3">
    <source>
        <dbReference type="ARBA" id="ARBA00011245"/>
    </source>
</evidence>
<evidence type="ECO:0000256" key="9">
    <source>
        <dbReference type="ARBA" id="ARBA00022842"/>
    </source>
</evidence>
<dbReference type="SUPFAM" id="SSF53098">
    <property type="entry name" value="Ribonuclease H-like"/>
    <property type="match status" value="1"/>
</dbReference>
<sequence>MRDDTAAATPVTEVYTDGACLGNPGPGGWAWAVPGDGFASGAEAHTTNQRMEIRAALEAVRSLEGPLVVVSDSTYVVNCFRDRWWEGWLARGWMNKAKKPVANRDLWEPLIDAIRSDPSRVTFRWVKGHSDDPANDLVDRLAVEAARTQEGRSGDDPPDSLGPADTPGPGADLDPRLPPGHLLAVIGHKPPELGGYDANPVSDAVRAKVAQVLAAKRQVNPDLVVLTGLGLGSEQLAAEAAAEAGVPYVAVLPYPDPDSQWPSSSRKAFQALVDGARATVVLQGKPPATKQLAGAALRRRDAWLGRHAHEAIAVWDGVDPAVGRAVRALQDTLGEDDVWIVPPPRT</sequence>
<proteinExistence type="inferred from homology"/>
<feature type="binding site" evidence="10">
    <location>
        <position position="17"/>
    </location>
    <ligand>
        <name>Mg(2+)</name>
        <dbReference type="ChEBI" id="CHEBI:18420"/>
        <label>2</label>
    </ligand>
</feature>
<organism evidence="13">
    <name type="scientific">uncultured Acidimicrobiales bacterium</name>
    <dbReference type="NCBI Taxonomy" id="310071"/>
    <lineage>
        <taxon>Bacteria</taxon>
        <taxon>Bacillati</taxon>
        <taxon>Actinomycetota</taxon>
        <taxon>Acidimicrobiia</taxon>
        <taxon>Acidimicrobiales</taxon>
        <taxon>environmental samples</taxon>
    </lineage>
</organism>
<protein>
    <recommendedName>
        <fullName evidence="4 10">Ribonuclease H</fullName>
        <shortName evidence="10">RNase H</shortName>
        <ecNumber evidence="4 10">3.1.26.4</ecNumber>
    </recommendedName>
</protein>
<dbReference type="Gene3D" id="3.40.50.450">
    <property type="match status" value="1"/>
</dbReference>
<comment type="cofactor">
    <cofactor evidence="10">
        <name>Mg(2+)</name>
        <dbReference type="ChEBI" id="CHEBI:18420"/>
    </cofactor>
    <text evidence="10">Binds 1 Mg(2+) ion per subunit. May bind a second metal ion at a regulatory site, or after substrate binding.</text>
</comment>
<feature type="region of interest" description="Disordered" evidence="11">
    <location>
        <begin position="147"/>
        <end position="180"/>
    </location>
</feature>
<dbReference type="GO" id="GO:0004523">
    <property type="term" value="F:RNA-DNA hybrid ribonuclease activity"/>
    <property type="evidence" value="ECO:0007669"/>
    <property type="project" value="UniProtKB-UniRule"/>
</dbReference>
<accession>A0A6J4J3F3</accession>
<dbReference type="CDD" id="cd09278">
    <property type="entry name" value="RNase_HI_prokaryote_like"/>
    <property type="match status" value="1"/>
</dbReference>
<evidence type="ECO:0000259" key="12">
    <source>
        <dbReference type="PROSITE" id="PS50879"/>
    </source>
</evidence>
<dbReference type="InterPro" id="IPR012337">
    <property type="entry name" value="RNaseH-like_sf"/>
</dbReference>
<dbReference type="EMBL" id="CADCTB010000194">
    <property type="protein sequence ID" value="CAA9269307.1"/>
    <property type="molecule type" value="Genomic_DNA"/>
</dbReference>
<evidence type="ECO:0000256" key="5">
    <source>
        <dbReference type="ARBA" id="ARBA00022722"/>
    </source>
</evidence>
<dbReference type="PANTHER" id="PTHR10642:SF26">
    <property type="entry name" value="RIBONUCLEASE H1"/>
    <property type="match status" value="1"/>
</dbReference>
<evidence type="ECO:0000256" key="1">
    <source>
        <dbReference type="ARBA" id="ARBA00000077"/>
    </source>
</evidence>
<comment type="similarity">
    <text evidence="2 10">Belongs to the RNase H family.</text>
</comment>
<dbReference type="AlphaFoldDB" id="A0A6J4J3F3"/>
<feature type="binding site" evidence="10">
    <location>
        <position position="52"/>
    </location>
    <ligand>
        <name>Mg(2+)</name>
        <dbReference type="ChEBI" id="CHEBI:18420"/>
        <label>1</label>
    </ligand>
</feature>
<reference evidence="13" key="1">
    <citation type="submission" date="2020-02" db="EMBL/GenBank/DDBJ databases">
        <authorList>
            <person name="Meier V. D."/>
        </authorList>
    </citation>
    <scope>NUCLEOTIDE SEQUENCE</scope>
    <source>
        <strain evidence="13">AVDCRST_MAG10</strain>
    </source>
</reference>
<keyword evidence="8 10" id="KW-0378">Hydrolase</keyword>
<dbReference type="InterPro" id="IPR022892">
    <property type="entry name" value="RNaseHI"/>
</dbReference>
<feature type="binding site" evidence="10">
    <location>
        <position position="72"/>
    </location>
    <ligand>
        <name>Mg(2+)</name>
        <dbReference type="ChEBI" id="CHEBI:18420"/>
        <label>1</label>
    </ligand>
</feature>
<name>A0A6J4J3F3_9ACTN</name>
<comment type="catalytic activity">
    <reaction evidence="1 10">
        <text>Endonucleolytic cleavage to 5'-phosphomonoester.</text>
        <dbReference type="EC" id="3.1.26.4"/>
    </reaction>
</comment>
<evidence type="ECO:0000256" key="10">
    <source>
        <dbReference type="HAMAP-Rule" id="MF_00042"/>
    </source>
</evidence>
<dbReference type="HAMAP" id="MF_00042">
    <property type="entry name" value="RNase_H"/>
    <property type="match status" value="1"/>
</dbReference>
<dbReference type="GO" id="GO:0005737">
    <property type="term" value="C:cytoplasm"/>
    <property type="evidence" value="ECO:0007669"/>
    <property type="project" value="UniProtKB-SubCell"/>
</dbReference>
<evidence type="ECO:0000256" key="4">
    <source>
        <dbReference type="ARBA" id="ARBA00012180"/>
    </source>
</evidence>
<dbReference type="InterPro" id="IPR002156">
    <property type="entry name" value="RNaseH_domain"/>
</dbReference>
<evidence type="ECO:0000256" key="6">
    <source>
        <dbReference type="ARBA" id="ARBA00022723"/>
    </source>
</evidence>
<dbReference type="PANTHER" id="PTHR10642">
    <property type="entry name" value="RIBONUCLEASE H1"/>
    <property type="match status" value="1"/>
</dbReference>
<comment type="function">
    <text evidence="10">Endonuclease that specifically degrades the RNA of RNA-DNA hybrids.</text>
</comment>
<comment type="subcellular location">
    <subcellularLocation>
        <location evidence="10">Cytoplasm</location>
    </subcellularLocation>
</comment>
<keyword evidence="10" id="KW-0963">Cytoplasm</keyword>
<dbReference type="SUPFAM" id="SSF102405">
    <property type="entry name" value="MCP/YpsA-like"/>
    <property type="match status" value="1"/>
</dbReference>
<evidence type="ECO:0000256" key="7">
    <source>
        <dbReference type="ARBA" id="ARBA00022759"/>
    </source>
</evidence>